<comment type="caution">
    <text evidence="2">The sequence shown here is derived from an EMBL/GenBank/DDBJ whole genome shotgun (WGS) entry which is preliminary data.</text>
</comment>
<dbReference type="InterPro" id="IPR004919">
    <property type="entry name" value="GmrSD_N"/>
</dbReference>
<dbReference type="AlphaFoldDB" id="A0A1E8GQE5"/>
<organism evidence="2 3">
    <name type="scientific">Floricoccus tropicus</name>
    <dbReference type="NCBI Taxonomy" id="1859473"/>
    <lineage>
        <taxon>Bacteria</taxon>
        <taxon>Bacillati</taxon>
        <taxon>Bacillota</taxon>
        <taxon>Bacilli</taxon>
        <taxon>Lactobacillales</taxon>
        <taxon>Streptococcaceae</taxon>
        <taxon>Floricoccus</taxon>
    </lineage>
</organism>
<sequence length="737" mass="86524">MTTKYNLEKLLKEYKVEIPAIQRDFAFGRKEVKDKREKFVDDLYMAMSRDGINLDFIYGKEENGILTVLDGQQRITILWLFAVYLSKNNSKPDWFSNFTYDTRISSREFCQALISKKWSVNDIDEMSHKMDVKWFYNSWKYDPTISSILSMIKTIDEKKSNYPNLNLSDLNKITFSFLEIDKLGQPEELYLKMNSRGKALTPFENFKADFLEHCKNNLNYNDDELSIISQKIDTTWTDIFWENHSVNHEIDEIYLAFLSRFFLNEWIINSDLSAKQIEDSEIFKKAYSSDSFLSIKNMVTKKSIEKLSNILDNFNSTNLIEFLPKFVSKFHFIPRYNDKKSESDGLISSLTQINRVVFVAISNYLYESKINEESFKRWMRVSCNIIYNADITNVQSMIGAIRLINELSQHSHNIYGFLASNAEIKSSLAVDQVNEEIEKAKAILEDPNLEIKFVKAESIEFFNGRIRDLILDGHWVEININFYNNFHNFISNDENNTFIFRRALLAYNNDENIYPIPSGKVRGRPNNAPDEYLLGGDINARNEWLKIISHDNQKIVDFLKLHANDDKLKQTINNFSDEESKFYKLIKHPNLFGYMDNKNKIFIKDKKVLIETNDRVQAYRYSNCETILLFEKLRDTFQGKGIEGKSFEFYSGDSENRQGVACITLHDEIAIDVKYDESEEKYCLILFNRNPENLSISLNLWNERIPRNNGLKLHENHRYTYKGNENEVVSILDKLIN</sequence>
<dbReference type="Pfam" id="PF03235">
    <property type="entry name" value="GmrSD_N"/>
    <property type="match status" value="1"/>
</dbReference>
<keyword evidence="3" id="KW-1185">Reference proteome</keyword>
<dbReference type="Proteomes" id="UP000178622">
    <property type="component" value="Unassembled WGS sequence"/>
</dbReference>
<dbReference type="STRING" id="1859473.BG261_00880"/>
<feature type="domain" description="GmrSD restriction endonucleases N-terminal" evidence="1">
    <location>
        <begin position="7"/>
        <end position="210"/>
    </location>
</feature>
<evidence type="ECO:0000259" key="1">
    <source>
        <dbReference type="Pfam" id="PF03235"/>
    </source>
</evidence>
<evidence type="ECO:0000313" key="2">
    <source>
        <dbReference type="EMBL" id="OFI50464.1"/>
    </source>
</evidence>
<evidence type="ECO:0000313" key="3">
    <source>
        <dbReference type="Proteomes" id="UP000178622"/>
    </source>
</evidence>
<protein>
    <recommendedName>
        <fullName evidence="1">GmrSD restriction endonucleases N-terminal domain-containing protein</fullName>
    </recommendedName>
</protein>
<accession>A0A1E8GQE5</accession>
<dbReference type="RefSeq" id="WP_070791276.1">
    <property type="nucleotide sequence ID" value="NZ_MKIR01000001.1"/>
</dbReference>
<reference evidence="3" key="1">
    <citation type="submission" date="2016-09" db="EMBL/GenBank/DDBJ databases">
        <title>Draft genome sequence of a novel species of the family Streptococcaceae isolated from flowers.</title>
        <authorList>
            <person name="Chuah L.-O."/>
            <person name="Yap K.-P."/>
            <person name="Thong K.L."/>
            <person name="Liong M.T."/>
            <person name="Ahmad R."/>
            <person name="Rusul G."/>
        </authorList>
    </citation>
    <scope>NUCLEOTIDE SEQUENCE [LARGE SCALE GENOMIC DNA]</scope>
    <source>
        <strain evidence="3">DF1</strain>
    </source>
</reference>
<dbReference type="EMBL" id="MKIR01000001">
    <property type="protein sequence ID" value="OFI50464.1"/>
    <property type="molecule type" value="Genomic_DNA"/>
</dbReference>
<name>A0A1E8GQE5_9LACT</name>
<proteinExistence type="predicted"/>
<dbReference type="OrthoDB" id="9798761at2"/>
<gene>
    <name evidence="2" type="ORF">BG261_00880</name>
</gene>